<dbReference type="OrthoDB" id="752086at2"/>
<protein>
    <recommendedName>
        <fullName evidence="6">Toxic anion resistance protein</fullName>
    </recommendedName>
</protein>
<evidence type="ECO:0000256" key="1">
    <source>
        <dbReference type="SAM" id="Coils"/>
    </source>
</evidence>
<evidence type="ECO:0000313" key="5">
    <source>
        <dbReference type="Proteomes" id="UP000298340"/>
    </source>
</evidence>
<accession>A0A4Y7UFG1</accession>
<evidence type="ECO:0000313" key="2">
    <source>
        <dbReference type="EMBL" id="TCN59959.1"/>
    </source>
</evidence>
<reference evidence="2 4" key="1">
    <citation type="journal article" date="2015" name="Stand. Genomic Sci.">
        <title>Genomic Encyclopedia of Bacterial and Archaeal Type Strains, Phase III: the genomes of soil and plant-associated and newly described type strains.</title>
        <authorList>
            <person name="Whitman W.B."/>
            <person name="Woyke T."/>
            <person name="Klenk H.P."/>
            <person name="Zhou Y."/>
            <person name="Lilburn T.G."/>
            <person name="Beck B.J."/>
            <person name="De Vos P."/>
            <person name="Vandamme P."/>
            <person name="Eisen J.A."/>
            <person name="Garrity G."/>
            <person name="Hugenholtz P."/>
            <person name="Kyrpides N.C."/>
        </authorList>
    </citation>
    <scope>NUCLEOTIDE SEQUENCE [LARGE SCALE GENOMIC DNA]</scope>
    <source>
        <strain evidence="2 4">P5626</strain>
    </source>
</reference>
<evidence type="ECO:0000313" key="4">
    <source>
        <dbReference type="Proteomes" id="UP000295270"/>
    </source>
</evidence>
<keyword evidence="4" id="KW-1185">Reference proteome</keyword>
<gene>
    <name evidence="3" type="ORF">D0809_08525</name>
    <name evidence="2" type="ORF">EV142_102579</name>
</gene>
<keyword evidence="1" id="KW-0175">Coiled coil</keyword>
<feature type="coiled-coil region" evidence="1">
    <location>
        <begin position="239"/>
        <end position="273"/>
    </location>
</feature>
<reference evidence="2" key="3">
    <citation type="submission" date="2019-03" db="EMBL/GenBank/DDBJ databases">
        <authorList>
            <person name="Whitman W."/>
            <person name="Huntemann M."/>
            <person name="Clum A."/>
            <person name="Pillay M."/>
            <person name="Palaniappan K."/>
            <person name="Varghese N."/>
            <person name="Mikhailova N."/>
            <person name="Stamatis D."/>
            <person name="Reddy T."/>
            <person name="Daum C."/>
            <person name="Shapiro N."/>
            <person name="Ivanova N."/>
            <person name="Kyrpides N."/>
            <person name="Woyke T."/>
        </authorList>
    </citation>
    <scope>NUCLEOTIDE SEQUENCE</scope>
    <source>
        <strain evidence="2">P5626</strain>
    </source>
</reference>
<evidence type="ECO:0000313" key="3">
    <source>
        <dbReference type="EMBL" id="TEB45203.1"/>
    </source>
</evidence>
<sequence>METIALVKPTPKRYGITEKKKADLDLLTSQVTDAQAVVQQQLAVVSSLNQKASKYQGYVVEAENSRTQSLSNKQLAEQVVQNALDLTQNSEIAFSKMTAANENTGAVAKEMAALINKLIYSVEIINKLSNLVIRKKALNPLISDDLITKINAAGTDANNAVALTLNALKSIFAAQSLALESEAITALEQKQALTLYLTLTGKKSVNQTFTLKDNKSILALLATADIEAKSAYLEANRANDETTRQLNSATTQLNKAQIELKSLEDALAAANAAALAS</sequence>
<name>A0A4Y7UFG1_9FLAO</name>
<dbReference type="EMBL" id="QWDN01000002">
    <property type="protein sequence ID" value="TEB45203.1"/>
    <property type="molecule type" value="Genomic_DNA"/>
</dbReference>
<comment type="caution">
    <text evidence="3">The sequence shown here is derived from an EMBL/GenBank/DDBJ whole genome shotgun (WGS) entry which is preliminary data.</text>
</comment>
<dbReference type="Proteomes" id="UP000298340">
    <property type="component" value="Unassembled WGS sequence"/>
</dbReference>
<dbReference type="Proteomes" id="UP000295270">
    <property type="component" value="Unassembled WGS sequence"/>
</dbReference>
<organism evidence="3 5">
    <name type="scientific">Flavobacterium circumlabens</name>
    <dbReference type="NCBI Taxonomy" id="2133765"/>
    <lineage>
        <taxon>Bacteria</taxon>
        <taxon>Pseudomonadati</taxon>
        <taxon>Bacteroidota</taxon>
        <taxon>Flavobacteriia</taxon>
        <taxon>Flavobacteriales</taxon>
        <taxon>Flavobacteriaceae</taxon>
        <taxon>Flavobacterium</taxon>
    </lineage>
</organism>
<evidence type="ECO:0008006" key="6">
    <source>
        <dbReference type="Google" id="ProtNLM"/>
    </source>
</evidence>
<dbReference type="EMBL" id="SLWA01000002">
    <property type="protein sequence ID" value="TCN59959.1"/>
    <property type="molecule type" value="Genomic_DNA"/>
</dbReference>
<dbReference type="AlphaFoldDB" id="A0A4Y7UFG1"/>
<dbReference type="RefSeq" id="WP_132034028.1">
    <property type="nucleotide sequence ID" value="NZ_QWDN01000002.1"/>
</dbReference>
<proteinExistence type="predicted"/>
<reference evidence="3 5" key="2">
    <citation type="journal article" date="2018" name="Syst. Appl. Microbiol.">
        <title>Flavobacterium circumlabens sp. nov. and Flavobacterium cupreum sp. nov., two psychrotrophic species isolated from Antarctic environmental samples.</title>
        <authorList>
            <person name="Kralova S."/>
            <person name="Busse H.J."/>
            <person name="Svec P."/>
            <person name="Maslanova I."/>
            <person name="Stankova E."/>
            <person name="Bartak M."/>
            <person name="Sedlacek I."/>
        </authorList>
    </citation>
    <scope>NUCLEOTIDE SEQUENCE [LARGE SCALE GENOMIC DNA]</scope>
    <source>
        <strain evidence="3 5">CCM 8828</strain>
    </source>
</reference>